<dbReference type="AlphaFoldDB" id="A0AAD4MQA3"/>
<dbReference type="EMBL" id="JAKKPZ010000098">
    <property type="protein sequence ID" value="KAI1702466.1"/>
    <property type="molecule type" value="Genomic_DNA"/>
</dbReference>
<keyword evidence="2" id="KW-1185">Reference proteome</keyword>
<reference evidence="1" key="1">
    <citation type="submission" date="2022-01" db="EMBL/GenBank/DDBJ databases">
        <title>Genome Sequence Resource for Two Populations of Ditylenchus destructor, the Migratory Endoparasitic Phytonematode.</title>
        <authorList>
            <person name="Zhang H."/>
            <person name="Lin R."/>
            <person name="Xie B."/>
        </authorList>
    </citation>
    <scope>NUCLEOTIDE SEQUENCE</scope>
    <source>
        <strain evidence="1">BazhouSP</strain>
    </source>
</reference>
<proteinExistence type="predicted"/>
<protein>
    <submittedName>
        <fullName evidence="1">Uncharacterized protein</fullName>
    </submittedName>
</protein>
<comment type="caution">
    <text evidence="1">The sequence shown here is derived from an EMBL/GenBank/DDBJ whole genome shotgun (WGS) entry which is preliminary data.</text>
</comment>
<accession>A0AAD4MQA3</accession>
<dbReference type="Proteomes" id="UP001201812">
    <property type="component" value="Unassembled WGS sequence"/>
</dbReference>
<sequence length="280" mass="32609">MFVISLTCKHLCVLVKQKFSSAPYLRLESSKYKYHTDYVRGMKCPKNAIKITDHPDDYIEFLSSAKFLRLKLTNIYVPSGVKTLYSLGAISHIWEEGKLRFFCHQISTTADFDSLGKLLSTCRDLELTGSGSLLLLGQLLLGNCEKIVLKNEWAFKSSMTLPLDKIVDFLFSSMDCTNKVCSRVLYIETRKPMSRQQYKRLPELIREKFLSVTQPSDFRFHWYLKTDYHSWYNAVDSPFMTVTQMGKDEHLKIQSTSSSFEIYTLDHEDDDHFNDFFDLK</sequence>
<gene>
    <name evidence="1" type="ORF">DdX_15477</name>
</gene>
<evidence type="ECO:0000313" key="1">
    <source>
        <dbReference type="EMBL" id="KAI1702466.1"/>
    </source>
</evidence>
<name>A0AAD4MQA3_9BILA</name>
<organism evidence="1 2">
    <name type="scientific">Ditylenchus destructor</name>
    <dbReference type="NCBI Taxonomy" id="166010"/>
    <lineage>
        <taxon>Eukaryota</taxon>
        <taxon>Metazoa</taxon>
        <taxon>Ecdysozoa</taxon>
        <taxon>Nematoda</taxon>
        <taxon>Chromadorea</taxon>
        <taxon>Rhabditida</taxon>
        <taxon>Tylenchina</taxon>
        <taxon>Tylenchomorpha</taxon>
        <taxon>Sphaerularioidea</taxon>
        <taxon>Anguinidae</taxon>
        <taxon>Anguininae</taxon>
        <taxon>Ditylenchus</taxon>
    </lineage>
</organism>
<evidence type="ECO:0000313" key="2">
    <source>
        <dbReference type="Proteomes" id="UP001201812"/>
    </source>
</evidence>